<dbReference type="Proteomes" id="UP000634780">
    <property type="component" value="Unassembled WGS sequence"/>
</dbReference>
<gene>
    <name evidence="2" type="ORF">JGB26_34870</name>
</gene>
<sequence length="43" mass="4768">TSNTERTAALTDFLHTYNHHRSHTALGGHPPITRVNNPAGQYI</sequence>
<keyword evidence="3" id="KW-1185">Reference proteome</keyword>
<protein>
    <submittedName>
        <fullName evidence="2">IS481 family transposase</fullName>
    </submittedName>
</protein>
<name>A0ABS0XH38_9ACTN</name>
<dbReference type="EMBL" id="JAEKOZ010000035">
    <property type="protein sequence ID" value="MBJ3812209.1"/>
    <property type="molecule type" value="Genomic_DNA"/>
</dbReference>
<accession>A0ABS0XH38</accession>
<organism evidence="2 3">
    <name type="scientific">Streptomyces flavofungini</name>
    <dbReference type="NCBI Taxonomy" id="68200"/>
    <lineage>
        <taxon>Bacteria</taxon>
        <taxon>Bacillati</taxon>
        <taxon>Actinomycetota</taxon>
        <taxon>Actinomycetes</taxon>
        <taxon>Kitasatosporales</taxon>
        <taxon>Streptomycetaceae</taxon>
        <taxon>Streptomyces</taxon>
    </lineage>
</organism>
<comment type="caution">
    <text evidence="2">The sequence shown here is derived from an EMBL/GenBank/DDBJ whole genome shotgun (WGS) entry which is preliminary data.</text>
</comment>
<reference evidence="2 3" key="1">
    <citation type="submission" date="2020-12" db="EMBL/GenBank/DDBJ databases">
        <title>Streptomyces typhae sp. nov., a novel endophytic actinomycete isolated from the root of cattail pollen (Typha angustifolia L.).</title>
        <authorList>
            <person name="Peng C."/>
            <person name="Liu C."/>
        </authorList>
    </citation>
    <scope>NUCLEOTIDE SEQUENCE [LARGE SCALE GENOMIC DNA]</scope>
    <source>
        <strain evidence="2 3">JCM 4753</strain>
    </source>
</reference>
<feature type="region of interest" description="Disordered" evidence="1">
    <location>
        <begin position="21"/>
        <end position="43"/>
    </location>
</feature>
<evidence type="ECO:0000313" key="2">
    <source>
        <dbReference type="EMBL" id="MBJ3812209.1"/>
    </source>
</evidence>
<feature type="compositionally biased region" description="Polar residues" evidence="1">
    <location>
        <begin position="34"/>
        <end position="43"/>
    </location>
</feature>
<evidence type="ECO:0000256" key="1">
    <source>
        <dbReference type="SAM" id="MobiDB-lite"/>
    </source>
</evidence>
<evidence type="ECO:0000313" key="3">
    <source>
        <dbReference type="Proteomes" id="UP000634780"/>
    </source>
</evidence>
<feature type="non-terminal residue" evidence="2">
    <location>
        <position position="1"/>
    </location>
</feature>
<proteinExistence type="predicted"/>